<comment type="function">
    <text evidence="2 10">Reversible hydration of carbon dioxide.</text>
</comment>
<dbReference type="InterPro" id="IPR036398">
    <property type="entry name" value="CA_dom_sf"/>
</dbReference>
<dbReference type="PROSITE" id="PS00162">
    <property type="entry name" value="ALPHA_CA_1"/>
    <property type="match status" value="1"/>
</dbReference>
<evidence type="ECO:0000256" key="3">
    <source>
        <dbReference type="ARBA" id="ARBA00010718"/>
    </source>
</evidence>
<name>A0ABN5H5Q5_9GAMM</name>
<evidence type="ECO:0000313" key="12">
    <source>
        <dbReference type="EMBL" id="AUY23877.1"/>
    </source>
</evidence>
<comment type="cofactor">
    <cofactor evidence="1 10">
        <name>Zn(2+)</name>
        <dbReference type="ChEBI" id="CHEBI:29105"/>
    </cofactor>
</comment>
<evidence type="ECO:0000256" key="9">
    <source>
        <dbReference type="ARBA" id="ARBA00048348"/>
    </source>
</evidence>
<evidence type="ECO:0000259" key="11">
    <source>
        <dbReference type="PROSITE" id="PS51144"/>
    </source>
</evidence>
<evidence type="ECO:0000256" key="5">
    <source>
        <dbReference type="ARBA" id="ARBA00014628"/>
    </source>
</evidence>
<keyword evidence="10" id="KW-0732">Signal</keyword>
<dbReference type="InterPro" id="IPR041891">
    <property type="entry name" value="Alpha_CA_prokaryot-like"/>
</dbReference>
<feature type="domain" description="Alpha-carbonic anhydrase" evidence="11">
    <location>
        <begin position="23"/>
        <end position="244"/>
    </location>
</feature>
<dbReference type="RefSeq" id="WP_084970263.1">
    <property type="nucleotide sequence ID" value="NZ_CAXORU010000003.1"/>
</dbReference>
<evidence type="ECO:0000256" key="7">
    <source>
        <dbReference type="ARBA" id="ARBA00022833"/>
    </source>
</evidence>
<protein>
    <recommendedName>
        <fullName evidence="5 10">Carbonic anhydrase</fullName>
        <ecNumber evidence="4 10">4.2.1.1</ecNumber>
    </recommendedName>
</protein>
<dbReference type="PANTHER" id="PTHR18952">
    <property type="entry name" value="CARBONIC ANHYDRASE"/>
    <property type="match status" value="1"/>
</dbReference>
<accession>A0ABN5H5Q5</accession>
<feature type="chain" id="PRO_5044963990" description="Carbonic anhydrase" evidence="10">
    <location>
        <begin position="22"/>
        <end position="244"/>
    </location>
</feature>
<dbReference type="Proteomes" id="UP000237673">
    <property type="component" value="Chromosome"/>
</dbReference>
<keyword evidence="7 10" id="KW-0862">Zinc</keyword>
<keyword evidence="8 10" id="KW-0456">Lyase</keyword>
<reference evidence="12 13" key="1">
    <citation type="submission" date="2018-01" db="EMBL/GenBank/DDBJ databases">
        <title>Complete and assembled Genome of Pantoea calida DSM22759T.</title>
        <authorList>
            <person name="Stevens M.J.A."/>
            <person name="Zurfluh K."/>
            <person name="Stephan R."/>
        </authorList>
    </citation>
    <scope>NUCLEOTIDE SEQUENCE [LARGE SCALE GENOMIC DNA]</scope>
    <source>
        <strain evidence="12 13">DSM 22759</strain>
    </source>
</reference>
<dbReference type="GeneID" id="84632469"/>
<keyword evidence="13" id="KW-1185">Reference proteome</keyword>
<evidence type="ECO:0000313" key="13">
    <source>
        <dbReference type="Proteomes" id="UP000237673"/>
    </source>
</evidence>
<dbReference type="InterPro" id="IPR023561">
    <property type="entry name" value="Carbonic_anhydrase_a-class"/>
</dbReference>
<evidence type="ECO:0000256" key="8">
    <source>
        <dbReference type="ARBA" id="ARBA00023239"/>
    </source>
</evidence>
<comment type="catalytic activity">
    <reaction evidence="9 10">
        <text>hydrogencarbonate + H(+) = CO2 + H2O</text>
        <dbReference type="Rhea" id="RHEA:10748"/>
        <dbReference type="ChEBI" id="CHEBI:15377"/>
        <dbReference type="ChEBI" id="CHEBI:15378"/>
        <dbReference type="ChEBI" id="CHEBI:16526"/>
        <dbReference type="ChEBI" id="CHEBI:17544"/>
        <dbReference type="EC" id="4.2.1.1"/>
    </reaction>
</comment>
<keyword evidence="6 10" id="KW-0479">Metal-binding</keyword>
<dbReference type="PROSITE" id="PS51144">
    <property type="entry name" value="ALPHA_CA_2"/>
    <property type="match status" value="1"/>
</dbReference>
<dbReference type="InterPro" id="IPR018338">
    <property type="entry name" value="Carbonic_anhydrase_a-class_CS"/>
</dbReference>
<evidence type="ECO:0000256" key="6">
    <source>
        <dbReference type="ARBA" id="ARBA00022723"/>
    </source>
</evidence>
<proteinExistence type="inferred from homology"/>
<dbReference type="EC" id="4.2.1.1" evidence="4 10"/>
<dbReference type="PANTHER" id="PTHR18952:SF265">
    <property type="entry name" value="CARBONIC ANHYDRASE"/>
    <property type="match status" value="1"/>
</dbReference>
<dbReference type="EMBL" id="CP026378">
    <property type="protein sequence ID" value="AUY23877.1"/>
    <property type="molecule type" value="Genomic_DNA"/>
</dbReference>
<dbReference type="InterPro" id="IPR001148">
    <property type="entry name" value="CA_dom"/>
</dbReference>
<dbReference type="SUPFAM" id="SSF51069">
    <property type="entry name" value="Carbonic anhydrase"/>
    <property type="match status" value="1"/>
</dbReference>
<organism evidence="12 13">
    <name type="scientific">Mixta calida</name>
    <dbReference type="NCBI Taxonomy" id="665913"/>
    <lineage>
        <taxon>Bacteria</taxon>
        <taxon>Pseudomonadati</taxon>
        <taxon>Pseudomonadota</taxon>
        <taxon>Gammaproteobacteria</taxon>
        <taxon>Enterobacterales</taxon>
        <taxon>Erwiniaceae</taxon>
        <taxon>Mixta</taxon>
    </lineage>
</organism>
<dbReference type="SMART" id="SM01057">
    <property type="entry name" value="Carb_anhydrase"/>
    <property type="match status" value="1"/>
</dbReference>
<dbReference type="Pfam" id="PF00194">
    <property type="entry name" value="Carb_anhydrase"/>
    <property type="match status" value="1"/>
</dbReference>
<evidence type="ECO:0000256" key="2">
    <source>
        <dbReference type="ARBA" id="ARBA00002904"/>
    </source>
</evidence>
<sequence>MKKTSTALLALALTWMTPALAGIQWSYEGKASPEHWGELSERWQTCNKGMYQSPVNIQHPINGNLPPLQLSFHPHAKSIVNNGHTVQIEVEDDDDFLLDDQRWTLRQFHFHAPSENHINGQSFPLEIHFVHENANGELAVVAVMVVAGDDNPALDMILSSLPPKQHQVQALQQKLQLTHLYPEDRHYYRFSGSLTTPPCSEGVIWLVMKQQVEASPAQLTQFTKALIHANNRPLQPLNGRQIVN</sequence>
<comment type="similarity">
    <text evidence="3 10">Belongs to the alpha-carbonic anhydrase family.</text>
</comment>
<dbReference type="Gene3D" id="3.10.200.10">
    <property type="entry name" value="Alpha carbonic anhydrase"/>
    <property type="match status" value="1"/>
</dbReference>
<evidence type="ECO:0000256" key="4">
    <source>
        <dbReference type="ARBA" id="ARBA00012925"/>
    </source>
</evidence>
<evidence type="ECO:0000256" key="10">
    <source>
        <dbReference type="RuleBase" id="RU367011"/>
    </source>
</evidence>
<gene>
    <name evidence="12" type="ORF">C2E16_02405</name>
</gene>
<feature type="signal peptide" evidence="10">
    <location>
        <begin position="1"/>
        <end position="21"/>
    </location>
</feature>
<evidence type="ECO:0000256" key="1">
    <source>
        <dbReference type="ARBA" id="ARBA00001947"/>
    </source>
</evidence>
<dbReference type="CDD" id="cd03124">
    <property type="entry name" value="alpha_CA_prokaryotic_like"/>
    <property type="match status" value="1"/>
</dbReference>